<reference evidence="3 4" key="1">
    <citation type="submission" date="2020-06" db="EMBL/GenBank/DDBJ databases">
        <authorList>
            <person name="Grouzdev D.S."/>
        </authorList>
    </citation>
    <scope>NUCLEOTIDE SEQUENCE [LARGE SCALE GENOMIC DNA]</scope>
    <source>
        <strain evidence="3 4">HO-A22</strain>
    </source>
</reference>
<dbReference type="InterPro" id="IPR036188">
    <property type="entry name" value="FAD/NAD-bd_sf"/>
</dbReference>
<dbReference type="EMBL" id="JABWDU010000002">
    <property type="protein sequence ID" value="NVD39538.1"/>
    <property type="molecule type" value="Genomic_DNA"/>
</dbReference>
<dbReference type="SUPFAM" id="SSF51971">
    <property type="entry name" value="Nucleotide-binding domain"/>
    <property type="match status" value="1"/>
</dbReference>
<proteinExistence type="predicted"/>
<evidence type="ECO:0000313" key="4">
    <source>
        <dbReference type="Proteomes" id="UP000520198"/>
    </source>
</evidence>
<dbReference type="InterPro" id="IPR006076">
    <property type="entry name" value="FAD-dep_OxRdtase"/>
</dbReference>
<dbReference type="RefSeq" id="WP_176353054.1">
    <property type="nucleotide sequence ID" value="NZ_JABWDU010000002.1"/>
</dbReference>
<dbReference type="GO" id="GO:0016491">
    <property type="term" value="F:oxidoreductase activity"/>
    <property type="evidence" value="ECO:0007669"/>
    <property type="project" value="UniProtKB-KW"/>
</dbReference>
<dbReference type="GO" id="GO:0005737">
    <property type="term" value="C:cytoplasm"/>
    <property type="evidence" value="ECO:0007669"/>
    <property type="project" value="TreeGrafter"/>
</dbReference>
<sequence length="380" mass="40763">MSEVLIVGGGIMGLWAALMAARAGMDVCLVDERCIGAGASGGILGALMPHMPDKWNAKKQFQFDALVSLESEIEALEAETGRSAGYRRSGRIMPLAKPHLRDIALRHEQDALQNWQAGDRHFFWHVRDELPSGWLGAEAAPSGLVFDTLGGRLAPRQMLAVLRAALGQLPKVRIIEGAGVRGIHPGQGRAELDDGTDIAFGHCILAAGVGSFPLVDTLCGPIREPSGTGVKGQAALLLADVDPQLPVIFTDGVYIVAHDDGHVAVGSTSENKYADPLSTDELLNELLRRAEALVPALRGAEVVERWAGLRPKSAGREPMVGRHPDHENLSLLTGGFKVSFGIAHRLAHFVVNESMGQPSIEIPDTFLCRTHIASLREKHL</sequence>
<dbReference type="Gene3D" id="3.50.50.60">
    <property type="entry name" value="FAD/NAD(P)-binding domain"/>
    <property type="match status" value="1"/>
</dbReference>
<gene>
    <name evidence="3" type="ORF">HT585_11765</name>
</gene>
<organism evidence="3 4">
    <name type="scientific">Ensifer oleiphilus</name>
    <dbReference type="NCBI Taxonomy" id="2742698"/>
    <lineage>
        <taxon>Bacteria</taxon>
        <taxon>Pseudomonadati</taxon>
        <taxon>Pseudomonadota</taxon>
        <taxon>Alphaproteobacteria</taxon>
        <taxon>Hyphomicrobiales</taxon>
        <taxon>Rhizobiaceae</taxon>
        <taxon>Sinorhizobium/Ensifer group</taxon>
        <taxon>Ensifer</taxon>
    </lineage>
</organism>
<dbReference type="Pfam" id="PF01266">
    <property type="entry name" value="DAO"/>
    <property type="match status" value="1"/>
</dbReference>
<feature type="domain" description="FAD dependent oxidoreductase" evidence="2">
    <location>
        <begin position="4"/>
        <end position="348"/>
    </location>
</feature>
<protein>
    <submittedName>
        <fullName evidence="3">FAD-binding oxidoreductase</fullName>
    </submittedName>
</protein>
<dbReference type="PANTHER" id="PTHR13847">
    <property type="entry name" value="SARCOSINE DEHYDROGENASE-RELATED"/>
    <property type="match status" value="1"/>
</dbReference>
<keyword evidence="1" id="KW-0560">Oxidoreductase</keyword>
<comment type="caution">
    <text evidence="3">The sequence shown here is derived from an EMBL/GenBank/DDBJ whole genome shotgun (WGS) entry which is preliminary data.</text>
</comment>
<dbReference type="AlphaFoldDB" id="A0A7Y6Q5P5"/>
<accession>A0A7Y6Q5P5</accession>
<keyword evidence="4" id="KW-1185">Reference proteome</keyword>
<name>A0A7Y6Q5P5_9HYPH</name>
<dbReference type="Proteomes" id="UP000520198">
    <property type="component" value="Unassembled WGS sequence"/>
</dbReference>
<dbReference type="PANTHER" id="PTHR13847:SF289">
    <property type="entry name" value="GLYCINE OXIDASE"/>
    <property type="match status" value="1"/>
</dbReference>
<evidence type="ECO:0000313" key="3">
    <source>
        <dbReference type="EMBL" id="NVD39538.1"/>
    </source>
</evidence>
<evidence type="ECO:0000259" key="2">
    <source>
        <dbReference type="Pfam" id="PF01266"/>
    </source>
</evidence>
<evidence type="ECO:0000256" key="1">
    <source>
        <dbReference type="ARBA" id="ARBA00023002"/>
    </source>
</evidence>
<dbReference type="Gene3D" id="3.30.9.10">
    <property type="entry name" value="D-Amino Acid Oxidase, subunit A, domain 2"/>
    <property type="match status" value="1"/>
</dbReference>